<evidence type="ECO:0000313" key="2">
    <source>
        <dbReference type="EMBL" id="MCE4555522.1"/>
    </source>
</evidence>
<gene>
    <name evidence="2" type="ORF">LXT13_14025</name>
</gene>
<reference evidence="2 3" key="1">
    <citation type="submission" date="2021-12" db="EMBL/GenBank/DDBJ databases">
        <title>Genome seq of P8.</title>
        <authorList>
            <person name="Seo T."/>
        </authorList>
    </citation>
    <scope>NUCLEOTIDE SEQUENCE [LARGE SCALE GENOMIC DNA]</scope>
    <source>
        <strain evidence="2 3">P8</strain>
    </source>
</reference>
<evidence type="ECO:0000256" key="1">
    <source>
        <dbReference type="SAM" id="Phobius"/>
    </source>
</evidence>
<feature type="transmembrane region" description="Helical" evidence="1">
    <location>
        <begin position="421"/>
        <end position="442"/>
    </location>
</feature>
<evidence type="ECO:0000313" key="3">
    <source>
        <dbReference type="Proteomes" id="UP001200741"/>
    </source>
</evidence>
<keyword evidence="1" id="KW-0812">Transmembrane</keyword>
<feature type="transmembrane region" description="Helical" evidence="1">
    <location>
        <begin position="449"/>
        <end position="467"/>
    </location>
</feature>
<protein>
    <submittedName>
        <fullName evidence="2">Uncharacterized protein</fullName>
    </submittedName>
</protein>
<dbReference type="EMBL" id="JAJTWU010000005">
    <property type="protein sequence ID" value="MCE4555522.1"/>
    <property type="molecule type" value="Genomic_DNA"/>
</dbReference>
<keyword evidence="1" id="KW-1133">Transmembrane helix</keyword>
<feature type="transmembrane region" description="Helical" evidence="1">
    <location>
        <begin position="381"/>
        <end position="401"/>
    </location>
</feature>
<dbReference type="Proteomes" id="UP001200741">
    <property type="component" value="Unassembled WGS sequence"/>
</dbReference>
<organism evidence="2 3">
    <name type="scientific">Pelomonas cellulosilytica</name>
    <dbReference type="NCBI Taxonomy" id="2906762"/>
    <lineage>
        <taxon>Bacteria</taxon>
        <taxon>Pseudomonadati</taxon>
        <taxon>Pseudomonadota</taxon>
        <taxon>Betaproteobacteria</taxon>
        <taxon>Burkholderiales</taxon>
        <taxon>Sphaerotilaceae</taxon>
        <taxon>Roseateles</taxon>
    </lineage>
</organism>
<feature type="transmembrane region" description="Helical" evidence="1">
    <location>
        <begin position="306"/>
        <end position="326"/>
    </location>
</feature>
<comment type="caution">
    <text evidence="2">The sequence shown here is derived from an EMBL/GenBank/DDBJ whole genome shotgun (WGS) entry which is preliminary data.</text>
</comment>
<feature type="transmembrane region" description="Helical" evidence="1">
    <location>
        <begin position="170"/>
        <end position="191"/>
    </location>
</feature>
<accession>A0ABS8XXE2</accession>
<feature type="transmembrane region" description="Helical" evidence="1">
    <location>
        <begin position="113"/>
        <end position="132"/>
    </location>
</feature>
<feature type="transmembrane region" description="Helical" evidence="1">
    <location>
        <begin position="80"/>
        <end position="101"/>
    </location>
</feature>
<keyword evidence="3" id="KW-1185">Reference proteome</keyword>
<name>A0ABS8XXE2_9BURK</name>
<feature type="transmembrane region" description="Helical" evidence="1">
    <location>
        <begin position="275"/>
        <end position="294"/>
    </location>
</feature>
<keyword evidence="1" id="KW-0472">Membrane</keyword>
<dbReference type="RefSeq" id="WP_233372535.1">
    <property type="nucleotide sequence ID" value="NZ_JAJTWU010000005.1"/>
</dbReference>
<proteinExistence type="predicted"/>
<feature type="transmembrane region" description="Helical" evidence="1">
    <location>
        <begin position="197"/>
        <end position="216"/>
    </location>
</feature>
<sequence>MTKLDRLPSLAALLPIGAWMILAHSYMGIRHDGVLYLGQALLHSQAPSLSQDTFFAGGSQDRYSIYGHLMAPLYEHVGMLPAHVAVLAASWLAMMAAVGVLLRRFEPSSGQTLWGMLAFAVMSPFYGGSWIFSYTEAFVTARGFAEPLLLWSFVALLAGRWHSALALQSLAALFHPLMTLPVIVVSWGYLVAADRRWLWLIAVLPVTLIAALADLAPWNGLLRIYDPYWWSLIETGNRQVLLAYWTMEDKLGLLLDLTVLMAVTRLRGFDAWTRLLHAIVLATLALVGLTAVAADGLHSVLITQLQLWRVHWITHLFAMALSPWLLTRLWQCGGLWPASACALGLALLNAHIGMDHGLPALGLWAATSLAAWRLRKVSAGVVHLVCGSILLCVLALSGYQIDSLLEQQHWRDPNASWNDRFATWASFPTVAVASFALLISLARRGRAGVVAALSAGTALMGVAILSWDQRPDLERAVESQPPHTHPFIAHLPAKATVYWPTQLLTVWGLLERPSHYAAQQGAGVLFNRDTGLIFGPRKEGYRRINEDRERCLTGASLAKDLAARLACEMPARERLESLCRQNDAPDYLVLRGRLPLEPLATWQPPVHRDPPQNYALYACSQLNAQGT</sequence>
<feature type="transmembrane region" description="Helical" evidence="1">
    <location>
        <begin position="7"/>
        <end position="27"/>
    </location>
</feature>
<feature type="transmembrane region" description="Helical" evidence="1">
    <location>
        <begin position="358"/>
        <end position="374"/>
    </location>
</feature>